<dbReference type="FunFam" id="3.40.50.1380:FF:000006">
    <property type="entry name" value="Methylglyoxal synthase"/>
    <property type="match status" value="1"/>
</dbReference>
<dbReference type="EC" id="4.2.3.3" evidence="2"/>
<dbReference type="NCBIfam" id="NF003559">
    <property type="entry name" value="PRK05234.1"/>
    <property type="match status" value="1"/>
</dbReference>
<dbReference type="HAMAP" id="MF_00549">
    <property type="entry name" value="Methylglyoxal_synth"/>
    <property type="match status" value="1"/>
</dbReference>
<evidence type="ECO:0000256" key="1">
    <source>
        <dbReference type="ARBA" id="ARBA00023239"/>
    </source>
</evidence>
<dbReference type="Proteomes" id="UP000094463">
    <property type="component" value="Chromosome"/>
</dbReference>
<name>A0A1D7QV17_9BACI</name>
<evidence type="ECO:0000259" key="4">
    <source>
        <dbReference type="PROSITE" id="PS51855"/>
    </source>
</evidence>
<protein>
    <recommendedName>
        <fullName evidence="2">Methylglyoxal synthase</fullName>
        <shortName evidence="2">MGS</shortName>
        <ecNumber evidence="2">4.2.3.3</ecNumber>
    </recommendedName>
</protein>
<sequence>MNIAFIAHDKKKEDLVSFAMAYEQVLLNHALYSTGTTGKRIMESTNLDLHLFASGPLGGDQQIGAMIAENEMDLVIFFKDPLTAQPHEPDINALIRLCDVYSIPLATNMATAEILLSGLKRGEFKWREILKSGNQRKGNQDDA</sequence>
<dbReference type="KEGG" id="bbev:BBEV_1466"/>
<organism evidence="5 6">
    <name type="scientific">Salisediminibacterium beveridgei</name>
    <dbReference type="NCBI Taxonomy" id="632773"/>
    <lineage>
        <taxon>Bacteria</taxon>
        <taxon>Bacillati</taxon>
        <taxon>Bacillota</taxon>
        <taxon>Bacilli</taxon>
        <taxon>Bacillales</taxon>
        <taxon>Bacillaceae</taxon>
        <taxon>Salisediminibacterium</taxon>
    </lineage>
</organism>
<dbReference type="NCBIfam" id="TIGR00160">
    <property type="entry name" value="MGSA"/>
    <property type="match status" value="1"/>
</dbReference>
<feature type="binding site" evidence="2">
    <location>
        <position position="87"/>
    </location>
    <ligand>
        <name>substrate</name>
    </ligand>
</feature>
<dbReference type="PROSITE" id="PS51855">
    <property type="entry name" value="MGS"/>
    <property type="match status" value="1"/>
</dbReference>
<feature type="active site" description="Proton donor/acceptor" evidence="2 3">
    <location>
        <position position="60"/>
    </location>
</feature>
<evidence type="ECO:0000313" key="6">
    <source>
        <dbReference type="Proteomes" id="UP000094463"/>
    </source>
</evidence>
<dbReference type="CDD" id="cd01422">
    <property type="entry name" value="MGS"/>
    <property type="match status" value="1"/>
</dbReference>
<dbReference type="GO" id="GO:0019242">
    <property type="term" value="P:methylglyoxal biosynthetic process"/>
    <property type="evidence" value="ECO:0007669"/>
    <property type="project" value="UniProtKB-UniRule"/>
</dbReference>
<dbReference type="OrthoDB" id="9787147at2"/>
<dbReference type="PATRIC" id="fig|632773.3.peg.1542"/>
<dbReference type="SMART" id="SM00851">
    <property type="entry name" value="MGS"/>
    <property type="match status" value="1"/>
</dbReference>
<reference evidence="5 6" key="1">
    <citation type="submission" date="2015-08" db="EMBL/GenBank/DDBJ databases">
        <title>The complete genome sequence of Bacillus beveridgei MLTeJB.</title>
        <authorList>
            <person name="Hanson T.E."/>
            <person name="Mesa C."/>
            <person name="Basesman S.M."/>
            <person name="Oremland R.S."/>
        </authorList>
    </citation>
    <scope>NUCLEOTIDE SEQUENCE [LARGE SCALE GENOMIC DNA]</scope>
    <source>
        <strain evidence="5 6">MLTeJB</strain>
    </source>
</reference>
<dbReference type="EMBL" id="CP012502">
    <property type="protein sequence ID" value="AOM82829.1"/>
    <property type="molecule type" value="Genomic_DNA"/>
</dbReference>
<keyword evidence="1 2" id="KW-0456">Lyase</keyword>
<evidence type="ECO:0000256" key="3">
    <source>
        <dbReference type="PIRSR" id="PIRSR006614-1"/>
    </source>
</evidence>
<dbReference type="GO" id="GO:0008929">
    <property type="term" value="F:methylglyoxal synthase activity"/>
    <property type="evidence" value="ECO:0007669"/>
    <property type="project" value="UniProtKB-UniRule"/>
</dbReference>
<accession>A0A1D7QV17</accession>
<dbReference type="PIRSF" id="PIRSF006614">
    <property type="entry name" value="Methylglyox_syn"/>
    <property type="match status" value="1"/>
</dbReference>
<dbReference type="STRING" id="632773.BBEV_1466"/>
<dbReference type="InterPro" id="IPR011607">
    <property type="entry name" value="MGS-like_dom"/>
</dbReference>
<dbReference type="InterPro" id="IPR036914">
    <property type="entry name" value="MGS-like_dom_sf"/>
</dbReference>
<dbReference type="RefSeq" id="WP_069364869.1">
    <property type="nucleotide sequence ID" value="NZ_CP012502.1"/>
</dbReference>
<dbReference type="Gene3D" id="3.40.50.1380">
    <property type="entry name" value="Methylglyoxal synthase-like domain"/>
    <property type="match status" value="1"/>
</dbReference>
<gene>
    <name evidence="2 5" type="primary">mgsA</name>
    <name evidence="5" type="ORF">BBEV_1466</name>
</gene>
<feature type="binding site" evidence="2">
    <location>
        <position position="12"/>
    </location>
    <ligand>
        <name>substrate</name>
    </ligand>
</feature>
<dbReference type="InterPro" id="IPR018148">
    <property type="entry name" value="Methylglyoxal_synth_AS"/>
</dbReference>
<comment type="catalytic activity">
    <reaction evidence="2">
        <text>dihydroxyacetone phosphate = methylglyoxal + phosphate</text>
        <dbReference type="Rhea" id="RHEA:17937"/>
        <dbReference type="ChEBI" id="CHEBI:17158"/>
        <dbReference type="ChEBI" id="CHEBI:43474"/>
        <dbReference type="ChEBI" id="CHEBI:57642"/>
        <dbReference type="EC" id="4.2.3.3"/>
    </reaction>
</comment>
<comment type="similarity">
    <text evidence="2">Belongs to the methylglyoxal synthase family.</text>
</comment>
<feature type="binding site" evidence="2">
    <location>
        <begin position="54"/>
        <end position="55"/>
    </location>
    <ligand>
        <name>substrate</name>
    </ligand>
</feature>
<dbReference type="SUPFAM" id="SSF52335">
    <property type="entry name" value="Methylglyoxal synthase-like"/>
    <property type="match status" value="1"/>
</dbReference>
<comment type="function">
    <text evidence="2">Catalyzes the formation of methylglyoxal from dihydroxyacetone phosphate.</text>
</comment>
<evidence type="ECO:0000256" key="2">
    <source>
        <dbReference type="HAMAP-Rule" id="MF_00549"/>
    </source>
</evidence>
<feature type="domain" description="MGS-like" evidence="4">
    <location>
        <begin position="1"/>
        <end position="143"/>
    </location>
</feature>
<proteinExistence type="inferred from homology"/>
<dbReference type="GO" id="GO:0005829">
    <property type="term" value="C:cytosol"/>
    <property type="evidence" value="ECO:0007669"/>
    <property type="project" value="TreeGrafter"/>
</dbReference>
<dbReference type="Pfam" id="PF02142">
    <property type="entry name" value="MGS"/>
    <property type="match status" value="1"/>
</dbReference>
<dbReference type="InterPro" id="IPR004363">
    <property type="entry name" value="Methylgl_synth"/>
</dbReference>
<dbReference type="PANTHER" id="PTHR30492:SF0">
    <property type="entry name" value="METHYLGLYOXAL SYNTHASE"/>
    <property type="match status" value="1"/>
</dbReference>
<feature type="binding site" evidence="2">
    <location>
        <position position="8"/>
    </location>
    <ligand>
        <name>substrate</name>
    </ligand>
</feature>
<dbReference type="AlphaFoldDB" id="A0A1D7QV17"/>
<keyword evidence="6" id="KW-1185">Reference proteome</keyword>
<dbReference type="PANTHER" id="PTHR30492">
    <property type="entry name" value="METHYLGLYOXAL SYNTHASE"/>
    <property type="match status" value="1"/>
</dbReference>
<dbReference type="PROSITE" id="PS01335">
    <property type="entry name" value="METHYLGLYOXAL_SYNTH"/>
    <property type="match status" value="1"/>
</dbReference>
<evidence type="ECO:0000313" key="5">
    <source>
        <dbReference type="EMBL" id="AOM82829.1"/>
    </source>
</evidence>
<feature type="binding site" evidence="2">
    <location>
        <begin position="34"/>
        <end position="37"/>
    </location>
    <ligand>
        <name>substrate</name>
    </ligand>
</feature>